<dbReference type="PANTHER" id="PTHR43798">
    <property type="entry name" value="MONOACYLGLYCEROL LIPASE"/>
    <property type="match status" value="1"/>
</dbReference>
<keyword evidence="2" id="KW-0732">Signal</keyword>
<dbReference type="PANTHER" id="PTHR43798:SF31">
    <property type="entry name" value="AB HYDROLASE SUPERFAMILY PROTEIN YCLE"/>
    <property type="match status" value="1"/>
</dbReference>
<dbReference type="RefSeq" id="XP_043141478.1">
    <property type="nucleotide sequence ID" value="XM_043285543.1"/>
</dbReference>
<dbReference type="GeneID" id="66987502"/>
<evidence type="ECO:0000256" key="2">
    <source>
        <dbReference type="SAM" id="SignalP"/>
    </source>
</evidence>
<dbReference type="InterPro" id="IPR000073">
    <property type="entry name" value="AB_hydrolase_1"/>
</dbReference>
<dbReference type="GO" id="GO:0016787">
    <property type="term" value="F:hydrolase activity"/>
    <property type="evidence" value="ECO:0007669"/>
    <property type="project" value="UniProtKB-KW"/>
</dbReference>
<sequence>MLLNRPPFVVISLLTLTACANLLSCEEFIFPITATARNRAVRESAGGLAESAPTHRTQGPQQPEYVNVTAEVGISLRYCKPPTLIPSRESTIQLLVHGITYNKNYWSALRPPAALPSPMDRYSWVRYAAEHGYATISIDRMGNGLSSRPDPYTVDQLAMHVSIIHKLVRALRTGTLLGRPFAKVVYVGHSFGSVIGYNLVAIHPETVDALFLTGFSIPDISTSYLVPVSRLTLGKYSGLSDGYLVSSSPAGRRASFFGSNGTFDPEIARMDFEMQDTVAAGEFLVGNTAPPVNYAGPVAVMVGDQDVAKCMAGFCGNESHFQPAVVRQQFRRASNFSYYVLQHVGHAINLHYAAPQAYRVACEWLQLHGF</sequence>
<feature type="domain" description="AB hydrolase-1" evidence="3">
    <location>
        <begin position="94"/>
        <end position="352"/>
    </location>
</feature>
<keyword evidence="1" id="KW-0378">Hydrolase</keyword>
<dbReference type="Gene3D" id="3.40.50.1820">
    <property type="entry name" value="alpha/beta hydrolase"/>
    <property type="match status" value="1"/>
</dbReference>
<dbReference type="AlphaFoldDB" id="A0A8E0QFF7"/>
<dbReference type="SUPFAM" id="SSF53474">
    <property type="entry name" value="alpha/beta-Hydrolases"/>
    <property type="match status" value="1"/>
</dbReference>
<evidence type="ECO:0000256" key="1">
    <source>
        <dbReference type="ARBA" id="ARBA00022801"/>
    </source>
</evidence>
<organism evidence="4 5">
    <name type="scientific">Aspergillus udagawae</name>
    <dbReference type="NCBI Taxonomy" id="91492"/>
    <lineage>
        <taxon>Eukaryota</taxon>
        <taxon>Fungi</taxon>
        <taxon>Dikarya</taxon>
        <taxon>Ascomycota</taxon>
        <taxon>Pezizomycotina</taxon>
        <taxon>Eurotiomycetes</taxon>
        <taxon>Eurotiomycetidae</taxon>
        <taxon>Eurotiales</taxon>
        <taxon>Aspergillaceae</taxon>
        <taxon>Aspergillus</taxon>
        <taxon>Aspergillus subgen. Fumigati</taxon>
    </lineage>
</organism>
<dbReference type="InterPro" id="IPR050266">
    <property type="entry name" value="AB_hydrolase_sf"/>
</dbReference>
<accession>A0A8E0QFF7</accession>
<evidence type="ECO:0000313" key="5">
    <source>
        <dbReference type="Proteomes" id="UP000036893"/>
    </source>
</evidence>
<dbReference type="Proteomes" id="UP000036893">
    <property type="component" value="Unassembled WGS sequence"/>
</dbReference>
<dbReference type="Pfam" id="PF12697">
    <property type="entry name" value="Abhydrolase_6"/>
    <property type="match status" value="1"/>
</dbReference>
<comment type="caution">
    <text evidence="4">The sequence shown here is derived from an EMBL/GenBank/DDBJ whole genome shotgun (WGS) entry which is preliminary data.</text>
</comment>
<proteinExistence type="predicted"/>
<dbReference type="InterPro" id="IPR029058">
    <property type="entry name" value="AB_hydrolase_fold"/>
</dbReference>
<dbReference type="EMBL" id="BBXM02000001">
    <property type="protein sequence ID" value="GIC84212.1"/>
    <property type="molecule type" value="Genomic_DNA"/>
</dbReference>
<reference evidence="4" key="2">
    <citation type="submission" date="2021-01" db="EMBL/GenBank/DDBJ databases">
        <title>Pan-genome distribution and transcriptional activeness of fungal secondary metabolism genes in Aspergillus section Fumigati.</title>
        <authorList>
            <person name="Takahashi H."/>
            <person name="Umemura M."/>
            <person name="Ninomiya A."/>
            <person name="Kusuya Y."/>
            <person name="Urayama S."/>
            <person name="Shimizu M."/>
            <person name="Watanabe A."/>
            <person name="Kamei K."/>
            <person name="Yaguchi T."/>
            <person name="Hagiwara D."/>
        </authorList>
    </citation>
    <scope>NUCLEOTIDE SEQUENCE</scope>
    <source>
        <strain evidence="4">IFM 46973</strain>
    </source>
</reference>
<reference evidence="4" key="1">
    <citation type="journal article" date="2015" name="Genome Announc.">
        <title>Draft Genome Sequence of the Pathogenic Filamentous Fungus Aspergillus udagawae Strain IFM 46973T.</title>
        <authorList>
            <person name="Kusuya Y."/>
            <person name="Takahashi-Nakaguchi A."/>
            <person name="Takahashi H."/>
            <person name="Yaguchi T."/>
        </authorList>
    </citation>
    <scope>NUCLEOTIDE SEQUENCE</scope>
    <source>
        <strain evidence="4">IFM 46973</strain>
    </source>
</reference>
<evidence type="ECO:0000259" key="3">
    <source>
        <dbReference type="Pfam" id="PF12697"/>
    </source>
</evidence>
<protein>
    <recommendedName>
        <fullName evidence="3">AB hydrolase-1 domain-containing protein</fullName>
    </recommendedName>
</protein>
<feature type="chain" id="PRO_5034252804" description="AB hydrolase-1 domain-containing protein" evidence="2">
    <location>
        <begin position="26"/>
        <end position="370"/>
    </location>
</feature>
<feature type="signal peptide" evidence="2">
    <location>
        <begin position="1"/>
        <end position="25"/>
    </location>
</feature>
<name>A0A8E0QFF7_9EURO</name>
<gene>
    <name evidence="4" type="ORF">Aud_000026</name>
</gene>
<dbReference type="PROSITE" id="PS51257">
    <property type="entry name" value="PROKAR_LIPOPROTEIN"/>
    <property type="match status" value="1"/>
</dbReference>
<evidence type="ECO:0000313" key="4">
    <source>
        <dbReference type="EMBL" id="GIC84212.1"/>
    </source>
</evidence>
<dbReference type="GO" id="GO:0016020">
    <property type="term" value="C:membrane"/>
    <property type="evidence" value="ECO:0007669"/>
    <property type="project" value="TreeGrafter"/>
</dbReference>